<dbReference type="STRING" id="83656.B1H18_10410"/>
<sequence length="220" mass="23455">MRTRTALSTGSLDNIHARWVMPEIFHDLPVTVEDDGETIRILEELSDRALPGASEDDRTRFAVVCALGLDDLIALGVEYAGVCVAAFDDTPCTATVLATLVDSPEGAVAPVRTLASDLRRVSAGEVTEIDLPCGPAVSCVGTRQERMSGEMMHAGAPLAFPTAFIRVYVPLPNASTLVMEMCTPTMVGWDAFSTMFGNIVSSIRLFHADGSSLIVPGAQR</sequence>
<name>A0A1V4ABY0_9ACTN</name>
<evidence type="ECO:0000313" key="1">
    <source>
        <dbReference type="EMBL" id="OON80953.1"/>
    </source>
</evidence>
<comment type="caution">
    <text evidence="1">The sequence shown here is derived from an EMBL/GenBank/DDBJ whole genome shotgun (WGS) entry which is preliminary data.</text>
</comment>
<dbReference type="AlphaFoldDB" id="A0A1V4ABY0"/>
<proteinExistence type="predicted"/>
<keyword evidence="2" id="KW-1185">Reference proteome</keyword>
<reference evidence="1 2" key="1">
    <citation type="submission" date="2017-02" db="EMBL/GenBank/DDBJ databases">
        <title>Draft Genome Sequence of Streptomyces tsukubaensis F601, a Producer of the immunosuppressant tacrolimus FK506.</title>
        <authorList>
            <person name="Zong G."/>
            <person name="Zhong C."/>
            <person name="Fu J."/>
            <person name="Qin R."/>
            <person name="Cao G."/>
        </authorList>
    </citation>
    <scope>NUCLEOTIDE SEQUENCE [LARGE SCALE GENOMIC DNA]</scope>
    <source>
        <strain evidence="1 2">F601</strain>
    </source>
</reference>
<dbReference type="Proteomes" id="UP000190539">
    <property type="component" value="Unassembled WGS sequence"/>
</dbReference>
<dbReference type="EMBL" id="MVFC01000006">
    <property type="protein sequence ID" value="OON80953.1"/>
    <property type="molecule type" value="Genomic_DNA"/>
</dbReference>
<accession>A0A1V4ABY0</accession>
<organism evidence="1 2">
    <name type="scientific">Streptomyces tsukubensis</name>
    <dbReference type="NCBI Taxonomy" id="83656"/>
    <lineage>
        <taxon>Bacteria</taxon>
        <taxon>Bacillati</taxon>
        <taxon>Actinomycetota</taxon>
        <taxon>Actinomycetes</taxon>
        <taxon>Kitasatosporales</taxon>
        <taxon>Streptomycetaceae</taxon>
        <taxon>Streptomyces</taxon>
    </lineage>
</organism>
<protein>
    <submittedName>
        <fullName evidence="1">Uncharacterized protein</fullName>
    </submittedName>
</protein>
<evidence type="ECO:0000313" key="2">
    <source>
        <dbReference type="Proteomes" id="UP000190539"/>
    </source>
</evidence>
<gene>
    <name evidence="1" type="ORF">B1H18_10410</name>
</gene>